<sequence>MKIGFEDIKKLLTDHTEHFGTLDKDMRSLKHEVNNSITVVGGVIQGTTDEFRATSIELQAFAKKSVEDINQVTEVYMNTNRALRPYVM</sequence>
<accession>A0A6A1WNK7</accession>
<organism evidence="1 2">
    <name type="scientific">Morella rubra</name>
    <name type="common">Chinese bayberry</name>
    <dbReference type="NCBI Taxonomy" id="262757"/>
    <lineage>
        <taxon>Eukaryota</taxon>
        <taxon>Viridiplantae</taxon>
        <taxon>Streptophyta</taxon>
        <taxon>Embryophyta</taxon>
        <taxon>Tracheophyta</taxon>
        <taxon>Spermatophyta</taxon>
        <taxon>Magnoliopsida</taxon>
        <taxon>eudicotyledons</taxon>
        <taxon>Gunneridae</taxon>
        <taxon>Pentapetalae</taxon>
        <taxon>rosids</taxon>
        <taxon>fabids</taxon>
        <taxon>Fagales</taxon>
        <taxon>Myricaceae</taxon>
        <taxon>Morella</taxon>
    </lineage>
</organism>
<dbReference type="Proteomes" id="UP000516437">
    <property type="component" value="Chromosome 1"/>
</dbReference>
<reference evidence="1 2" key="1">
    <citation type="journal article" date="2019" name="Plant Biotechnol. J.">
        <title>The red bayberry genome and genetic basis of sex determination.</title>
        <authorList>
            <person name="Jia H.M."/>
            <person name="Jia H.J."/>
            <person name="Cai Q.L."/>
            <person name="Wang Y."/>
            <person name="Zhao H.B."/>
            <person name="Yang W.F."/>
            <person name="Wang G.Y."/>
            <person name="Li Y.H."/>
            <person name="Zhan D.L."/>
            <person name="Shen Y.T."/>
            <person name="Niu Q.F."/>
            <person name="Chang L."/>
            <person name="Qiu J."/>
            <person name="Zhao L."/>
            <person name="Xie H.B."/>
            <person name="Fu W.Y."/>
            <person name="Jin J."/>
            <person name="Li X.W."/>
            <person name="Jiao Y."/>
            <person name="Zhou C.C."/>
            <person name="Tu T."/>
            <person name="Chai C.Y."/>
            <person name="Gao J.L."/>
            <person name="Fan L.J."/>
            <person name="van de Weg E."/>
            <person name="Wang J.Y."/>
            <person name="Gao Z.S."/>
        </authorList>
    </citation>
    <scope>NUCLEOTIDE SEQUENCE [LARGE SCALE GENOMIC DNA]</scope>
    <source>
        <tissue evidence="1">Leaves</tissue>
    </source>
</reference>
<dbReference type="AlphaFoldDB" id="A0A6A1WNK7"/>
<proteinExistence type="predicted"/>
<comment type="caution">
    <text evidence="1">The sequence shown here is derived from an EMBL/GenBank/DDBJ whole genome shotgun (WGS) entry which is preliminary data.</text>
</comment>
<evidence type="ECO:0000313" key="1">
    <source>
        <dbReference type="EMBL" id="KAB1226263.1"/>
    </source>
</evidence>
<evidence type="ECO:0000313" key="2">
    <source>
        <dbReference type="Proteomes" id="UP000516437"/>
    </source>
</evidence>
<dbReference type="EMBL" id="RXIC02000019">
    <property type="protein sequence ID" value="KAB1226263.1"/>
    <property type="molecule type" value="Genomic_DNA"/>
</dbReference>
<name>A0A6A1WNK7_9ROSI</name>
<keyword evidence="2" id="KW-1185">Reference proteome</keyword>
<protein>
    <submittedName>
        <fullName evidence="1">Uncharacterized protein</fullName>
    </submittedName>
</protein>
<gene>
    <name evidence="1" type="ORF">CJ030_MR1G019570</name>
</gene>